<keyword evidence="12" id="KW-1185">Reference proteome</keyword>
<dbReference type="PRINTS" id="PR01264">
    <property type="entry name" value="MECHCHANNEL"/>
</dbReference>
<evidence type="ECO:0000256" key="8">
    <source>
        <dbReference type="ARBA" id="ARBA00023136"/>
    </source>
</evidence>
<dbReference type="PANTHER" id="PTHR30266">
    <property type="entry name" value="MECHANOSENSITIVE CHANNEL MSCL"/>
    <property type="match status" value="1"/>
</dbReference>
<dbReference type="PANTHER" id="PTHR30266:SF2">
    <property type="entry name" value="LARGE-CONDUCTANCE MECHANOSENSITIVE CHANNEL"/>
    <property type="match status" value="1"/>
</dbReference>
<dbReference type="GO" id="GO:0005886">
    <property type="term" value="C:plasma membrane"/>
    <property type="evidence" value="ECO:0007669"/>
    <property type="project" value="UniProtKB-SubCell"/>
</dbReference>
<organism evidence="11 12">
    <name type="scientific">Lentibacillus kapialis</name>
    <dbReference type="NCBI Taxonomy" id="340214"/>
    <lineage>
        <taxon>Bacteria</taxon>
        <taxon>Bacillati</taxon>
        <taxon>Bacillota</taxon>
        <taxon>Bacilli</taxon>
        <taxon>Bacillales</taxon>
        <taxon>Bacillaceae</taxon>
        <taxon>Lentibacillus</taxon>
    </lineage>
</organism>
<dbReference type="RefSeq" id="WP_188633503.1">
    <property type="nucleotide sequence ID" value="NZ_BMNQ01000043.1"/>
</dbReference>
<feature type="transmembrane region" description="Helical" evidence="10">
    <location>
        <begin position="12"/>
        <end position="31"/>
    </location>
</feature>
<dbReference type="InterPro" id="IPR036019">
    <property type="entry name" value="MscL_channel"/>
</dbReference>
<reference evidence="11" key="1">
    <citation type="journal article" date="2014" name="Int. J. Syst. Evol. Microbiol.">
        <title>Complete genome sequence of Corynebacterium casei LMG S-19264T (=DSM 44701T), isolated from a smear-ripened cheese.</title>
        <authorList>
            <consortium name="US DOE Joint Genome Institute (JGI-PGF)"/>
            <person name="Walter F."/>
            <person name="Albersmeier A."/>
            <person name="Kalinowski J."/>
            <person name="Ruckert C."/>
        </authorList>
    </citation>
    <scope>NUCLEOTIDE SEQUENCE</scope>
    <source>
        <strain evidence="11">JCM 12580</strain>
    </source>
</reference>
<comment type="subunit">
    <text evidence="10">Homopentamer.</text>
</comment>
<accession>A0A917UZV9</accession>
<comment type="function">
    <text evidence="10">Channel that opens in response to stretch forces in the membrane lipid bilayer. May participate in the regulation of osmotic pressure changes within the cell.</text>
</comment>
<dbReference type="EMBL" id="BMNQ01000043">
    <property type="protein sequence ID" value="GGK02237.1"/>
    <property type="molecule type" value="Genomic_DNA"/>
</dbReference>
<evidence type="ECO:0000256" key="4">
    <source>
        <dbReference type="ARBA" id="ARBA00022475"/>
    </source>
</evidence>
<evidence type="ECO:0000256" key="5">
    <source>
        <dbReference type="ARBA" id="ARBA00022692"/>
    </source>
</evidence>
<keyword evidence="5 10" id="KW-0812">Transmembrane</keyword>
<comment type="similarity">
    <text evidence="2 10">Belongs to the MscL family.</text>
</comment>
<proteinExistence type="inferred from homology"/>
<evidence type="ECO:0000256" key="3">
    <source>
        <dbReference type="ARBA" id="ARBA00022448"/>
    </source>
</evidence>
<dbReference type="InterPro" id="IPR037673">
    <property type="entry name" value="MSC/AndL"/>
</dbReference>
<dbReference type="InterPro" id="IPR019823">
    <property type="entry name" value="Mechanosensitive_channel_CS"/>
</dbReference>
<dbReference type="NCBIfam" id="NF001843">
    <property type="entry name" value="PRK00567.1-4"/>
    <property type="match status" value="1"/>
</dbReference>
<evidence type="ECO:0000256" key="1">
    <source>
        <dbReference type="ARBA" id="ARBA00004651"/>
    </source>
</evidence>
<keyword evidence="7 10" id="KW-0406">Ion transport</keyword>
<evidence type="ECO:0000256" key="2">
    <source>
        <dbReference type="ARBA" id="ARBA00007254"/>
    </source>
</evidence>
<protein>
    <recommendedName>
        <fullName evidence="10">Large-conductance mechanosensitive channel</fullName>
    </recommendedName>
</protein>
<keyword evidence="3 10" id="KW-0813">Transport</keyword>
<dbReference type="SUPFAM" id="SSF81330">
    <property type="entry name" value="Gated mechanosensitive channel"/>
    <property type="match status" value="1"/>
</dbReference>
<keyword evidence="8 10" id="KW-0472">Membrane</keyword>
<dbReference type="HAMAP" id="MF_00115">
    <property type="entry name" value="MscL"/>
    <property type="match status" value="1"/>
</dbReference>
<name>A0A917UZV9_9BACI</name>
<dbReference type="PROSITE" id="PS01327">
    <property type="entry name" value="MSCL"/>
    <property type="match status" value="1"/>
</dbReference>
<keyword evidence="4 10" id="KW-1003">Cell membrane</keyword>
<sequence length="143" mass="16126">MWSDFKAFALKGNVLDLAVAVIIGTAFGKIVTSLVENMMMPLAGVLVSGVDFTNLKYTVKNADVLYGEFLQSVFDFAVVSISIFILVQLIGRFRNENESKKESKPDRNEKLLTEIRDLLKNGEQQEAKKKMVVHVRTRKNKDN</sequence>
<dbReference type="InterPro" id="IPR001185">
    <property type="entry name" value="MS_channel"/>
</dbReference>
<keyword evidence="9 10" id="KW-0407">Ion channel</keyword>
<dbReference type="AlphaFoldDB" id="A0A917UZV9"/>
<evidence type="ECO:0000256" key="10">
    <source>
        <dbReference type="HAMAP-Rule" id="MF_00115"/>
    </source>
</evidence>
<dbReference type="NCBIfam" id="TIGR00220">
    <property type="entry name" value="mscL"/>
    <property type="match status" value="1"/>
</dbReference>
<dbReference type="GO" id="GO:0008381">
    <property type="term" value="F:mechanosensitive monoatomic ion channel activity"/>
    <property type="evidence" value="ECO:0007669"/>
    <property type="project" value="UniProtKB-UniRule"/>
</dbReference>
<evidence type="ECO:0000256" key="9">
    <source>
        <dbReference type="ARBA" id="ARBA00023303"/>
    </source>
</evidence>
<reference evidence="11" key="2">
    <citation type="submission" date="2020-09" db="EMBL/GenBank/DDBJ databases">
        <authorList>
            <person name="Sun Q."/>
            <person name="Ohkuma M."/>
        </authorList>
    </citation>
    <scope>NUCLEOTIDE SEQUENCE</scope>
    <source>
        <strain evidence="11">JCM 12580</strain>
    </source>
</reference>
<dbReference type="Gene3D" id="1.10.1200.120">
    <property type="entry name" value="Large-conductance mechanosensitive channel, MscL, domain 1"/>
    <property type="match status" value="1"/>
</dbReference>
<evidence type="ECO:0000256" key="7">
    <source>
        <dbReference type="ARBA" id="ARBA00023065"/>
    </source>
</evidence>
<evidence type="ECO:0000313" key="11">
    <source>
        <dbReference type="EMBL" id="GGK02237.1"/>
    </source>
</evidence>
<evidence type="ECO:0000256" key="6">
    <source>
        <dbReference type="ARBA" id="ARBA00022989"/>
    </source>
</evidence>
<keyword evidence="6 10" id="KW-1133">Transmembrane helix</keyword>
<dbReference type="Proteomes" id="UP000658382">
    <property type="component" value="Unassembled WGS sequence"/>
</dbReference>
<gene>
    <name evidence="10 11" type="primary">mscL</name>
    <name evidence="11" type="ORF">GCM10007063_25690</name>
</gene>
<feature type="transmembrane region" description="Helical" evidence="10">
    <location>
        <begin position="69"/>
        <end position="91"/>
    </location>
</feature>
<comment type="subcellular location">
    <subcellularLocation>
        <location evidence="1 10">Cell membrane</location>
        <topology evidence="1 10">Multi-pass membrane protein</topology>
    </subcellularLocation>
</comment>
<evidence type="ECO:0000313" key="12">
    <source>
        <dbReference type="Proteomes" id="UP000658382"/>
    </source>
</evidence>
<dbReference type="Pfam" id="PF01741">
    <property type="entry name" value="MscL"/>
    <property type="match status" value="1"/>
</dbReference>
<comment type="caution">
    <text evidence="11">The sequence shown here is derived from an EMBL/GenBank/DDBJ whole genome shotgun (WGS) entry which is preliminary data.</text>
</comment>